<gene>
    <name evidence="1" type="ORF">J2851_002341</name>
</gene>
<name>A0ABS4SJ20_9PROT</name>
<protein>
    <submittedName>
        <fullName evidence="1">Uncharacterized protein</fullName>
    </submittedName>
</protein>
<evidence type="ECO:0000313" key="1">
    <source>
        <dbReference type="EMBL" id="MBP2292563.1"/>
    </source>
</evidence>
<evidence type="ECO:0000313" key="2">
    <source>
        <dbReference type="Proteomes" id="UP000781958"/>
    </source>
</evidence>
<proteinExistence type="predicted"/>
<dbReference type="EMBL" id="JAGINP010000007">
    <property type="protein sequence ID" value="MBP2292563.1"/>
    <property type="molecule type" value="Genomic_DNA"/>
</dbReference>
<accession>A0ABS4SJ20</accession>
<keyword evidence="2" id="KW-1185">Reference proteome</keyword>
<reference evidence="1 2" key="1">
    <citation type="submission" date="2021-03" db="EMBL/GenBank/DDBJ databases">
        <title>Genomic Encyclopedia of Type Strains, Phase III (KMG-III): the genomes of soil and plant-associated and newly described type strains.</title>
        <authorList>
            <person name="Whitman W."/>
        </authorList>
    </citation>
    <scope>NUCLEOTIDE SEQUENCE [LARGE SCALE GENOMIC DNA]</scope>
    <source>
        <strain evidence="1 2">IMMIB AFH-6</strain>
    </source>
</reference>
<sequence>MRGRQTRAQIRAPYLDPVRVGESSGNLRCRCCGRPDGVVVRGLPDGRWYDGADETWRDARGRRVDWPAPVEYAATTDTLVSVEALRITNAPVERVRLLCNRCRRLEGAVHGRARARISILLRRAIGDLFLGRYDDPGVLAKLVELFRKNN</sequence>
<organism evidence="1 2">
    <name type="scientific">Azospirillum rugosum</name>
    <dbReference type="NCBI Taxonomy" id="416170"/>
    <lineage>
        <taxon>Bacteria</taxon>
        <taxon>Pseudomonadati</taxon>
        <taxon>Pseudomonadota</taxon>
        <taxon>Alphaproteobacteria</taxon>
        <taxon>Rhodospirillales</taxon>
        <taxon>Azospirillaceae</taxon>
        <taxon>Azospirillum</taxon>
    </lineage>
</organism>
<dbReference type="RefSeq" id="WP_209766430.1">
    <property type="nucleotide sequence ID" value="NZ_JAGINP010000007.1"/>
</dbReference>
<dbReference type="Proteomes" id="UP000781958">
    <property type="component" value="Unassembled WGS sequence"/>
</dbReference>
<comment type="caution">
    <text evidence="1">The sequence shown here is derived from an EMBL/GenBank/DDBJ whole genome shotgun (WGS) entry which is preliminary data.</text>
</comment>